<dbReference type="EMBL" id="CM004389">
    <property type="protein sequence ID" value="OAY55714.1"/>
    <property type="molecule type" value="Genomic_DNA"/>
</dbReference>
<reference evidence="1" key="1">
    <citation type="submission" date="2016-02" db="EMBL/GenBank/DDBJ databases">
        <title>WGS assembly of Manihot esculenta.</title>
        <authorList>
            <person name="Bredeson J.V."/>
            <person name="Prochnik S.E."/>
            <person name="Lyons J.B."/>
            <person name="Schmutz J."/>
            <person name="Grimwood J."/>
            <person name="Vrebalov J."/>
            <person name="Bart R.S."/>
            <person name="Amuge T."/>
            <person name="Ferguson M.E."/>
            <person name="Green R."/>
            <person name="Putnam N."/>
            <person name="Stites J."/>
            <person name="Rounsley S."/>
            <person name="Rokhsar D.S."/>
        </authorList>
    </citation>
    <scope>NUCLEOTIDE SEQUENCE [LARGE SCALE GENOMIC DNA]</scope>
    <source>
        <tissue evidence="1">Leaf</tissue>
    </source>
</reference>
<name>A0A2C9W9Y2_MANES</name>
<accession>A0A2C9W9Y2</accession>
<gene>
    <name evidence="1" type="ORF">MANES_03G174600</name>
</gene>
<protein>
    <submittedName>
        <fullName evidence="1">Uncharacterized protein</fullName>
    </submittedName>
</protein>
<sequence>MVTLYQIYGAFKALLLENHRPKRCDLLVCLASLFLFSLLNYSGRKVDKVYVFEMDVEGCTMHNAQFIVKGITNH</sequence>
<evidence type="ECO:0000313" key="1">
    <source>
        <dbReference type="EMBL" id="OAY55714.1"/>
    </source>
</evidence>
<proteinExistence type="predicted"/>
<dbReference type="AlphaFoldDB" id="A0A2C9W9Y2"/>
<organism evidence="1">
    <name type="scientific">Manihot esculenta</name>
    <name type="common">Cassava</name>
    <name type="synonym">Jatropha manihot</name>
    <dbReference type="NCBI Taxonomy" id="3983"/>
    <lineage>
        <taxon>Eukaryota</taxon>
        <taxon>Viridiplantae</taxon>
        <taxon>Streptophyta</taxon>
        <taxon>Embryophyta</taxon>
        <taxon>Tracheophyta</taxon>
        <taxon>Spermatophyta</taxon>
        <taxon>Magnoliopsida</taxon>
        <taxon>eudicotyledons</taxon>
        <taxon>Gunneridae</taxon>
        <taxon>Pentapetalae</taxon>
        <taxon>rosids</taxon>
        <taxon>fabids</taxon>
        <taxon>Malpighiales</taxon>
        <taxon>Euphorbiaceae</taxon>
        <taxon>Crotonoideae</taxon>
        <taxon>Manihoteae</taxon>
        <taxon>Manihot</taxon>
    </lineage>
</organism>